<evidence type="ECO:0000313" key="2">
    <source>
        <dbReference type="EMBL" id="TCS95312.1"/>
    </source>
</evidence>
<proteinExistence type="predicted"/>
<organism evidence="2 3">
    <name type="scientific">Pseudofulvimonas gallinarii</name>
    <dbReference type="NCBI Taxonomy" id="634155"/>
    <lineage>
        <taxon>Bacteria</taxon>
        <taxon>Pseudomonadati</taxon>
        <taxon>Pseudomonadota</taxon>
        <taxon>Gammaproteobacteria</taxon>
        <taxon>Lysobacterales</taxon>
        <taxon>Rhodanobacteraceae</taxon>
        <taxon>Pseudofulvimonas</taxon>
    </lineage>
</organism>
<dbReference type="EMBL" id="SMAF01000018">
    <property type="protein sequence ID" value="TCS95312.1"/>
    <property type="molecule type" value="Genomic_DNA"/>
</dbReference>
<dbReference type="AlphaFoldDB" id="A0A4R3L763"/>
<dbReference type="Proteomes" id="UP000294599">
    <property type="component" value="Unassembled WGS sequence"/>
</dbReference>
<sequence length="50" mass="5168">MIEADKGSARLKALLGAIGVAASSWYHSPAAEPKRPGPAPRPLDEALKAT</sequence>
<evidence type="ECO:0000313" key="3">
    <source>
        <dbReference type="Proteomes" id="UP000294599"/>
    </source>
</evidence>
<reference evidence="2 3" key="1">
    <citation type="submission" date="2019-03" db="EMBL/GenBank/DDBJ databases">
        <title>Genomic Encyclopedia of Type Strains, Phase IV (KMG-IV): sequencing the most valuable type-strain genomes for metagenomic binning, comparative biology and taxonomic classification.</title>
        <authorList>
            <person name="Goeker M."/>
        </authorList>
    </citation>
    <scope>NUCLEOTIDE SEQUENCE [LARGE SCALE GENOMIC DNA]</scope>
    <source>
        <strain evidence="2 3">DSM 21944</strain>
    </source>
</reference>
<keyword evidence="3" id="KW-1185">Reference proteome</keyword>
<name>A0A4R3L763_9GAMM</name>
<comment type="caution">
    <text evidence="2">The sequence shown here is derived from an EMBL/GenBank/DDBJ whole genome shotgun (WGS) entry which is preliminary data.</text>
</comment>
<accession>A0A4R3L763</accession>
<evidence type="ECO:0000256" key="1">
    <source>
        <dbReference type="SAM" id="MobiDB-lite"/>
    </source>
</evidence>
<protein>
    <submittedName>
        <fullName evidence="2">Uncharacterized protein</fullName>
    </submittedName>
</protein>
<feature type="region of interest" description="Disordered" evidence="1">
    <location>
        <begin position="26"/>
        <end position="50"/>
    </location>
</feature>
<gene>
    <name evidence="2" type="ORF">EDC25_1181</name>
</gene>
<feature type="non-terminal residue" evidence="2">
    <location>
        <position position="50"/>
    </location>
</feature>